<sequence>MELLQGNFHYCRGSGIYNVYGAAAAQGVRGSSCSPKVLQVKVPMSKALNPQLLPGASLQPTAP</sequence>
<evidence type="ECO:0000313" key="1">
    <source>
        <dbReference type="EMBL" id="TNN38560.1"/>
    </source>
</evidence>
<keyword evidence="2" id="KW-1185">Reference proteome</keyword>
<gene>
    <name evidence="1" type="ORF">EYF80_051275</name>
</gene>
<proteinExistence type="predicted"/>
<reference evidence="1 2" key="1">
    <citation type="submission" date="2019-03" db="EMBL/GenBank/DDBJ databases">
        <title>First draft genome of Liparis tanakae, snailfish: a comprehensive survey of snailfish specific genes.</title>
        <authorList>
            <person name="Kim W."/>
            <person name="Song I."/>
            <person name="Jeong J.-H."/>
            <person name="Kim D."/>
            <person name="Kim S."/>
            <person name="Ryu S."/>
            <person name="Song J.Y."/>
            <person name="Lee S.K."/>
        </authorList>
    </citation>
    <scope>NUCLEOTIDE SEQUENCE [LARGE SCALE GENOMIC DNA]</scope>
    <source>
        <tissue evidence="1">Muscle</tissue>
    </source>
</reference>
<name>A0A4Z2FCF4_9TELE</name>
<organism evidence="1 2">
    <name type="scientific">Liparis tanakae</name>
    <name type="common">Tanaka's snailfish</name>
    <dbReference type="NCBI Taxonomy" id="230148"/>
    <lineage>
        <taxon>Eukaryota</taxon>
        <taxon>Metazoa</taxon>
        <taxon>Chordata</taxon>
        <taxon>Craniata</taxon>
        <taxon>Vertebrata</taxon>
        <taxon>Euteleostomi</taxon>
        <taxon>Actinopterygii</taxon>
        <taxon>Neopterygii</taxon>
        <taxon>Teleostei</taxon>
        <taxon>Neoteleostei</taxon>
        <taxon>Acanthomorphata</taxon>
        <taxon>Eupercaria</taxon>
        <taxon>Perciformes</taxon>
        <taxon>Cottioidei</taxon>
        <taxon>Cottales</taxon>
        <taxon>Liparidae</taxon>
        <taxon>Liparis</taxon>
    </lineage>
</organism>
<protein>
    <submittedName>
        <fullName evidence="1">Uncharacterized protein</fullName>
    </submittedName>
</protein>
<dbReference type="Proteomes" id="UP000314294">
    <property type="component" value="Unassembled WGS sequence"/>
</dbReference>
<evidence type="ECO:0000313" key="2">
    <source>
        <dbReference type="Proteomes" id="UP000314294"/>
    </source>
</evidence>
<accession>A0A4Z2FCF4</accession>
<comment type="caution">
    <text evidence="1">The sequence shown here is derived from an EMBL/GenBank/DDBJ whole genome shotgun (WGS) entry which is preliminary data.</text>
</comment>
<dbReference type="AlphaFoldDB" id="A0A4Z2FCF4"/>
<dbReference type="EMBL" id="SRLO01001361">
    <property type="protein sequence ID" value="TNN38560.1"/>
    <property type="molecule type" value="Genomic_DNA"/>
</dbReference>